<dbReference type="Proteomes" id="UP000008281">
    <property type="component" value="Unassembled WGS sequence"/>
</dbReference>
<name>E3MXN6_CAERE</name>
<dbReference type="KEGG" id="crq:GCK72_002883"/>
<dbReference type="HOGENOM" id="CLU_1086807_0_0_1"/>
<sequence>MEARHRRRVLVSYNHLSSTIGHVDKRETIADLFTNTRGIVGLRQIYASNDEIDVGDIFEKEICEERATDEAVIALNVMSSHRMHNKPRKGRTHSSADSSRNALEKEQNGRRGRLPYTFSNFLQELLVAINSPEWAASEMILTALGSLLIKNFRSKSMDMTIRQAKLRKDMKDEIAGCRLNSVSVDISMLTQNEKLKMLESSLIDYLVISNNSEIIICSFYVGEWYKELAEGMDSVRTNHKASLEKRREKLKRNTKG</sequence>
<reference evidence="2" key="1">
    <citation type="submission" date="2007-07" db="EMBL/GenBank/DDBJ databases">
        <title>PCAP assembly of the Caenorhabditis remanei genome.</title>
        <authorList>
            <consortium name="The Caenorhabditis remanei Sequencing Consortium"/>
            <person name="Wilson R.K."/>
        </authorList>
    </citation>
    <scope>NUCLEOTIDE SEQUENCE [LARGE SCALE GENOMIC DNA]</scope>
    <source>
        <strain evidence="2">PB4641</strain>
    </source>
</reference>
<dbReference type="EMBL" id="DS268492">
    <property type="protein sequence ID" value="EFP11667.1"/>
    <property type="molecule type" value="Genomic_DNA"/>
</dbReference>
<dbReference type="GO" id="GO:0061775">
    <property type="term" value="F:cohesin loader activity"/>
    <property type="evidence" value="ECO:0007669"/>
    <property type="project" value="InterPro"/>
</dbReference>
<dbReference type="GO" id="GO:0090694">
    <property type="term" value="C:Scc2-Scc4 cohesin loading complex"/>
    <property type="evidence" value="ECO:0007669"/>
    <property type="project" value="TreeGrafter"/>
</dbReference>
<dbReference type="OrthoDB" id="418242at2759"/>
<dbReference type="GO" id="GO:0034087">
    <property type="term" value="P:establishment of mitotic sister chromatid cohesion"/>
    <property type="evidence" value="ECO:0007669"/>
    <property type="project" value="TreeGrafter"/>
</dbReference>
<evidence type="ECO:0000256" key="1">
    <source>
        <dbReference type="SAM" id="MobiDB-lite"/>
    </source>
</evidence>
<dbReference type="RefSeq" id="XP_003099060.2">
    <property type="nucleotide sequence ID" value="XM_003099012.2"/>
</dbReference>
<feature type="region of interest" description="Disordered" evidence="1">
    <location>
        <begin position="79"/>
        <end position="109"/>
    </location>
</feature>
<dbReference type="STRING" id="31234.E3MXN6"/>
<dbReference type="PANTHER" id="PTHR21704">
    <property type="entry name" value="NIPPED-B-LIKE PROTEIN DELANGIN SCC2-RELATED"/>
    <property type="match status" value="1"/>
</dbReference>
<dbReference type="InterPro" id="IPR033031">
    <property type="entry name" value="Scc2/Nipped-B"/>
</dbReference>
<dbReference type="GO" id="GO:0003682">
    <property type="term" value="F:chromatin binding"/>
    <property type="evidence" value="ECO:0007669"/>
    <property type="project" value="TreeGrafter"/>
</dbReference>
<dbReference type="GO" id="GO:1990414">
    <property type="term" value="P:replication-born double-strand break repair via sister chromatid exchange"/>
    <property type="evidence" value="ECO:0007669"/>
    <property type="project" value="TreeGrafter"/>
</dbReference>
<protein>
    <submittedName>
        <fullName evidence="2">Uncharacterized protein</fullName>
    </submittedName>
</protein>
<dbReference type="GO" id="GO:0140588">
    <property type="term" value="P:chromatin looping"/>
    <property type="evidence" value="ECO:0007669"/>
    <property type="project" value="InterPro"/>
</dbReference>
<feature type="compositionally biased region" description="Basic residues" evidence="1">
    <location>
        <begin position="81"/>
        <end position="92"/>
    </location>
</feature>
<organism evidence="3">
    <name type="scientific">Caenorhabditis remanei</name>
    <name type="common">Caenorhabditis vulgaris</name>
    <dbReference type="NCBI Taxonomy" id="31234"/>
    <lineage>
        <taxon>Eukaryota</taxon>
        <taxon>Metazoa</taxon>
        <taxon>Ecdysozoa</taxon>
        <taxon>Nematoda</taxon>
        <taxon>Chromadorea</taxon>
        <taxon>Rhabditida</taxon>
        <taxon>Rhabditina</taxon>
        <taxon>Rhabditomorpha</taxon>
        <taxon>Rhabditoidea</taxon>
        <taxon>Rhabditidae</taxon>
        <taxon>Peloderinae</taxon>
        <taxon>Caenorhabditis</taxon>
    </lineage>
</organism>
<evidence type="ECO:0000313" key="2">
    <source>
        <dbReference type="EMBL" id="EFP11667.1"/>
    </source>
</evidence>
<proteinExistence type="predicted"/>
<keyword evidence="3" id="KW-1185">Reference proteome</keyword>
<gene>
    <name evidence="2" type="ORF">CRE_27735</name>
</gene>
<evidence type="ECO:0000313" key="3">
    <source>
        <dbReference type="Proteomes" id="UP000008281"/>
    </source>
</evidence>
<dbReference type="InParanoid" id="E3MXN6"/>
<accession>E3MXN6</accession>
<dbReference type="PANTHER" id="PTHR21704:SF18">
    <property type="entry name" value="NIPPED-B-LIKE PROTEIN"/>
    <property type="match status" value="1"/>
</dbReference>
<dbReference type="GO" id="GO:0010468">
    <property type="term" value="P:regulation of gene expression"/>
    <property type="evidence" value="ECO:0007669"/>
    <property type="project" value="InterPro"/>
</dbReference>
<dbReference type="GO" id="GO:0071169">
    <property type="term" value="P:establishment of protein localization to chromatin"/>
    <property type="evidence" value="ECO:0007669"/>
    <property type="project" value="TreeGrafter"/>
</dbReference>
<dbReference type="CTD" id="9817606"/>
<dbReference type="eggNOG" id="KOG1020">
    <property type="taxonomic scope" value="Eukaryota"/>
</dbReference>
<dbReference type="GeneID" id="9817606"/>
<dbReference type="AlphaFoldDB" id="E3MXN6"/>